<evidence type="ECO:0000259" key="1">
    <source>
        <dbReference type="Pfam" id="PF14111"/>
    </source>
</evidence>
<gene>
    <name evidence="3" type="ORF">Golax_012011</name>
</gene>
<dbReference type="InterPro" id="IPR025836">
    <property type="entry name" value="Zn_knuckle_CX2CX4HX4C"/>
</dbReference>
<dbReference type="Pfam" id="PF14392">
    <property type="entry name" value="zf-CCHC_4"/>
    <property type="match status" value="1"/>
</dbReference>
<sequence length="218" mass="25681">MEDELAGLTLNEEEDTILQVQIEPNIERGEEVFRGVHIRDLGEKRFLFQFYHVMDLDRVLKGSPWTFNNYLLVLHKLQWGEDPLKIPLFMAPFWVQIHDVPIGLFSKKLAVQLGNFVGEFIEYDVSNLGKENRNYMQVRVRIDVRRPLKRRKQILFCGNCTYVRFRYERLPIFCFYCGRSGHNDSFCEAYMALGVEVTEMGWDLSLRAQSRRVATMTS</sequence>
<comment type="caution">
    <text evidence="3">The sequence shown here is derived from an EMBL/GenBank/DDBJ whole genome shotgun (WGS) entry which is preliminary data.</text>
</comment>
<dbReference type="InterPro" id="IPR040256">
    <property type="entry name" value="At4g02000-like"/>
</dbReference>
<evidence type="ECO:0000313" key="3">
    <source>
        <dbReference type="EMBL" id="MBA0712943.1"/>
    </source>
</evidence>
<dbReference type="Proteomes" id="UP000593574">
    <property type="component" value="Unassembled WGS sequence"/>
</dbReference>
<evidence type="ECO:0000313" key="4">
    <source>
        <dbReference type="Proteomes" id="UP000593574"/>
    </source>
</evidence>
<protein>
    <recommendedName>
        <fullName evidence="5">CCHC-type domain-containing protein</fullName>
    </recommendedName>
</protein>
<dbReference type="Pfam" id="PF14111">
    <property type="entry name" value="DUF4283"/>
    <property type="match status" value="1"/>
</dbReference>
<dbReference type="InterPro" id="IPR025558">
    <property type="entry name" value="DUF4283"/>
</dbReference>
<proteinExistence type="predicted"/>
<evidence type="ECO:0008006" key="5">
    <source>
        <dbReference type="Google" id="ProtNLM"/>
    </source>
</evidence>
<reference evidence="3 4" key="1">
    <citation type="journal article" date="2019" name="Genome Biol. Evol.">
        <title>Insights into the evolution of the New World diploid cottons (Gossypium, subgenus Houzingenia) based on genome sequencing.</title>
        <authorList>
            <person name="Grover C.E."/>
            <person name="Arick M.A. 2nd"/>
            <person name="Thrash A."/>
            <person name="Conover J.L."/>
            <person name="Sanders W.S."/>
            <person name="Peterson D.G."/>
            <person name="Frelichowski J.E."/>
            <person name="Scheffler J.A."/>
            <person name="Scheffler B.E."/>
            <person name="Wendel J.F."/>
        </authorList>
    </citation>
    <scope>NUCLEOTIDE SEQUENCE [LARGE SCALE GENOMIC DNA]</scope>
    <source>
        <strain evidence="3">4</strain>
        <tissue evidence="3">Leaf</tissue>
    </source>
</reference>
<dbReference type="PANTHER" id="PTHR31286">
    <property type="entry name" value="GLYCINE-RICH CELL WALL STRUCTURAL PROTEIN 1.8-LIKE"/>
    <property type="match status" value="1"/>
</dbReference>
<feature type="non-terminal residue" evidence="3">
    <location>
        <position position="1"/>
    </location>
</feature>
<feature type="domain" description="DUF4283" evidence="1">
    <location>
        <begin position="35"/>
        <end position="83"/>
    </location>
</feature>
<name>A0A7J8ZM99_9ROSI</name>
<accession>A0A7J8ZM99</accession>
<keyword evidence="4" id="KW-1185">Reference proteome</keyword>
<evidence type="ECO:0000259" key="2">
    <source>
        <dbReference type="Pfam" id="PF14392"/>
    </source>
</evidence>
<dbReference type="PANTHER" id="PTHR31286:SF153">
    <property type="entry name" value="DUF4283 DOMAIN PROTEIN"/>
    <property type="match status" value="1"/>
</dbReference>
<feature type="domain" description="Zinc knuckle CX2CX4HX4C" evidence="2">
    <location>
        <begin position="142"/>
        <end position="188"/>
    </location>
</feature>
<organism evidence="3 4">
    <name type="scientific">Gossypium laxum</name>
    <dbReference type="NCBI Taxonomy" id="34288"/>
    <lineage>
        <taxon>Eukaryota</taxon>
        <taxon>Viridiplantae</taxon>
        <taxon>Streptophyta</taxon>
        <taxon>Embryophyta</taxon>
        <taxon>Tracheophyta</taxon>
        <taxon>Spermatophyta</taxon>
        <taxon>Magnoliopsida</taxon>
        <taxon>eudicotyledons</taxon>
        <taxon>Gunneridae</taxon>
        <taxon>Pentapetalae</taxon>
        <taxon>rosids</taxon>
        <taxon>malvids</taxon>
        <taxon>Malvales</taxon>
        <taxon>Malvaceae</taxon>
        <taxon>Malvoideae</taxon>
        <taxon>Gossypium</taxon>
    </lineage>
</organism>
<dbReference type="AlphaFoldDB" id="A0A7J8ZM99"/>
<dbReference type="EMBL" id="JABEZV010000006">
    <property type="protein sequence ID" value="MBA0712943.1"/>
    <property type="molecule type" value="Genomic_DNA"/>
</dbReference>